<organism evidence="1 2">
    <name type="scientific">Eumeta variegata</name>
    <name type="common">Bagworm moth</name>
    <name type="synonym">Eumeta japonica</name>
    <dbReference type="NCBI Taxonomy" id="151549"/>
    <lineage>
        <taxon>Eukaryota</taxon>
        <taxon>Metazoa</taxon>
        <taxon>Ecdysozoa</taxon>
        <taxon>Arthropoda</taxon>
        <taxon>Hexapoda</taxon>
        <taxon>Insecta</taxon>
        <taxon>Pterygota</taxon>
        <taxon>Neoptera</taxon>
        <taxon>Endopterygota</taxon>
        <taxon>Lepidoptera</taxon>
        <taxon>Glossata</taxon>
        <taxon>Ditrysia</taxon>
        <taxon>Tineoidea</taxon>
        <taxon>Psychidae</taxon>
        <taxon>Oiketicinae</taxon>
        <taxon>Eumeta</taxon>
    </lineage>
</organism>
<reference evidence="1 2" key="1">
    <citation type="journal article" date="2019" name="Commun. Biol.">
        <title>The bagworm genome reveals a unique fibroin gene that provides high tensile strength.</title>
        <authorList>
            <person name="Kono N."/>
            <person name="Nakamura H."/>
            <person name="Ohtoshi R."/>
            <person name="Tomita M."/>
            <person name="Numata K."/>
            <person name="Arakawa K."/>
        </authorList>
    </citation>
    <scope>NUCLEOTIDE SEQUENCE [LARGE SCALE GENOMIC DNA]</scope>
</reference>
<accession>A0A4C1XKA5</accession>
<name>A0A4C1XKA5_EUMVA</name>
<comment type="caution">
    <text evidence="1">The sequence shown here is derived from an EMBL/GenBank/DDBJ whole genome shotgun (WGS) entry which is preliminary data.</text>
</comment>
<keyword evidence="2" id="KW-1185">Reference proteome</keyword>
<dbReference type="EMBL" id="BGZK01000869">
    <property type="protein sequence ID" value="GBP63422.1"/>
    <property type="molecule type" value="Genomic_DNA"/>
</dbReference>
<dbReference type="Proteomes" id="UP000299102">
    <property type="component" value="Unassembled WGS sequence"/>
</dbReference>
<gene>
    <name evidence="1" type="ORF">EVAR_35312_1</name>
</gene>
<proteinExistence type="predicted"/>
<dbReference type="AlphaFoldDB" id="A0A4C1XKA5"/>
<evidence type="ECO:0000313" key="1">
    <source>
        <dbReference type="EMBL" id="GBP63422.1"/>
    </source>
</evidence>
<evidence type="ECO:0000313" key="2">
    <source>
        <dbReference type="Proteomes" id="UP000299102"/>
    </source>
</evidence>
<sequence>MSLPSLPPSRDMFSYGEECVMVVAVVTAAAGHLRYPTSMFKPCMRAILIPVFQIRTPTLLRQFTWKRLQPGRVLLPKEVLAHKIRSDRSAPGRRRRRAINVHEATPHRTILESVPRFISRTNCWKIIRVEAVPSFRAMRHRRQIACLRHFGL</sequence>
<protein>
    <submittedName>
        <fullName evidence="1">Uncharacterized protein</fullName>
    </submittedName>
</protein>